<name>A0AAV4GPB3_9GAST</name>
<evidence type="ECO:0000256" key="5">
    <source>
        <dbReference type="SAM" id="Phobius"/>
    </source>
</evidence>
<evidence type="ECO:0000256" key="3">
    <source>
        <dbReference type="ARBA" id="ARBA00022989"/>
    </source>
</evidence>
<dbReference type="Pfam" id="PF00083">
    <property type="entry name" value="Sugar_tr"/>
    <property type="match status" value="1"/>
</dbReference>
<keyword evidence="4 5" id="KW-0472">Membrane</keyword>
<feature type="transmembrane region" description="Helical" evidence="5">
    <location>
        <begin position="379"/>
        <end position="400"/>
    </location>
</feature>
<feature type="transmembrane region" description="Helical" evidence="5">
    <location>
        <begin position="412"/>
        <end position="431"/>
    </location>
</feature>
<evidence type="ECO:0000313" key="7">
    <source>
        <dbReference type="EMBL" id="GFR86995.1"/>
    </source>
</evidence>
<dbReference type="PANTHER" id="PTHR24064">
    <property type="entry name" value="SOLUTE CARRIER FAMILY 22 MEMBER"/>
    <property type="match status" value="1"/>
</dbReference>
<dbReference type="PROSITE" id="PS50850">
    <property type="entry name" value="MFS"/>
    <property type="match status" value="1"/>
</dbReference>
<dbReference type="InterPro" id="IPR005828">
    <property type="entry name" value="MFS_sugar_transport-like"/>
</dbReference>
<comment type="caution">
    <text evidence="7">The sequence shown here is derived from an EMBL/GenBank/DDBJ whole genome shotgun (WGS) entry which is preliminary data.</text>
</comment>
<proteinExistence type="predicted"/>
<evidence type="ECO:0000256" key="2">
    <source>
        <dbReference type="ARBA" id="ARBA00022692"/>
    </source>
</evidence>
<feature type="transmembrane region" description="Helical" evidence="5">
    <location>
        <begin position="248"/>
        <end position="269"/>
    </location>
</feature>
<dbReference type="Gene3D" id="1.20.1250.20">
    <property type="entry name" value="MFS general substrate transporter like domains"/>
    <property type="match status" value="1"/>
</dbReference>
<feature type="transmembrane region" description="Helical" evidence="5">
    <location>
        <begin position="189"/>
        <end position="207"/>
    </location>
</feature>
<keyword evidence="2 5" id="KW-0812">Transmembrane</keyword>
<evidence type="ECO:0000259" key="6">
    <source>
        <dbReference type="PROSITE" id="PS50850"/>
    </source>
</evidence>
<evidence type="ECO:0000256" key="1">
    <source>
        <dbReference type="ARBA" id="ARBA00004141"/>
    </source>
</evidence>
<evidence type="ECO:0000256" key="4">
    <source>
        <dbReference type="ARBA" id="ARBA00023136"/>
    </source>
</evidence>
<gene>
    <name evidence="7" type="ORF">ElyMa_004212600</name>
</gene>
<accession>A0AAV4GPB3</accession>
<sequence length="581" mass="64695">MKNAAVDDILLALGSWSRYEKLQFGMLMLPVLPTALHIVSVVFIGRPAEHGCAPLPESLSYQYHEESNSSMKSPTTRSETINQNNMTGEYHSLWHGYNLSSHPVANKTSITLGKCTVDIRDELGKLLKSTECTNGYQYKEPSERTFVSEWDLVCDKETLSDLSQTIMGVGMGVGAFAFPSLSDRYGRRTLYLVADLMLLTVTLATAFAPNFSIFAILRFFTGVAQQGSSIVSYVLILEQLPTTHRALYIRLGMFAWPLCLLSMSLFAYLTREVSWRYTQLALSACSLYALLQYWLIDESVRWLLVNKRTQEAKNVMRKAAKMSGVSIRKVMEVFREKTQSLLPMTPSAQAGEDQTVGQDSLNCEHHKESIISSLRDKNVLKITAISCYMWFADSFTYYGLIMTSGSLVDDLYLGYAVNILVELPAGVTFFYMTARLSRGTCMIIFHVVAGVALLVAVALTTFQFAQQIPGHSTLVLVISLVGKFGSAAGYGVLWLYTPELFPTNISTIISWLSVSIRVAVVADMELWERHLPWAPGVIFGVLCLLIPVLSPLLPEMYGQELPQTSADLEALKKAKTRKNVT</sequence>
<feature type="transmembrane region" description="Helical" evidence="5">
    <location>
        <begin position="533"/>
        <end position="553"/>
    </location>
</feature>
<dbReference type="SUPFAM" id="SSF103473">
    <property type="entry name" value="MFS general substrate transporter"/>
    <property type="match status" value="1"/>
</dbReference>
<dbReference type="EMBL" id="BMAT01008518">
    <property type="protein sequence ID" value="GFR86995.1"/>
    <property type="molecule type" value="Genomic_DNA"/>
</dbReference>
<dbReference type="AlphaFoldDB" id="A0AAV4GPB3"/>
<protein>
    <submittedName>
        <fullName evidence="7">Solute carrier family 22 member 6</fullName>
    </submittedName>
</protein>
<dbReference type="InterPro" id="IPR036259">
    <property type="entry name" value="MFS_trans_sf"/>
</dbReference>
<dbReference type="InterPro" id="IPR020846">
    <property type="entry name" value="MFS_dom"/>
</dbReference>
<keyword evidence="3 5" id="KW-1133">Transmembrane helix</keyword>
<keyword evidence="8" id="KW-1185">Reference proteome</keyword>
<dbReference type="GO" id="GO:0016020">
    <property type="term" value="C:membrane"/>
    <property type="evidence" value="ECO:0007669"/>
    <property type="project" value="UniProtKB-SubCell"/>
</dbReference>
<reference evidence="7 8" key="1">
    <citation type="journal article" date="2021" name="Elife">
        <title>Chloroplast acquisition without the gene transfer in kleptoplastic sea slugs, Plakobranchus ocellatus.</title>
        <authorList>
            <person name="Maeda T."/>
            <person name="Takahashi S."/>
            <person name="Yoshida T."/>
            <person name="Shimamura S."/>
            <person name="Takaki Y."/>
            <person name="Nagai Y."/>
            <person name="Toyoda A."/>
            <person name="Suzuki Y."/>
            <person name="Arimoto A."/>
            <person name="Ishii H."/>
            <person name="Satoh N."/>
            <person name="Nishiyama T."/>
            <person name="Hasebe M."/>
            <person name="Maruyama T."/>
            <person name="Minagawa J."/>
            <person name="Obokata J."/>
            <person name="Shigenobu S."/>
        </authorList>
    </citation>
    <scope>NUCLEOTIDE SEQUENCE [LARGE SCALE GENOMIC DNA]</scope>
</reference>
<feature type="transmembrane region" description="Helical" evidence="5">
    <location>
        <begin position="24"/>
        <end position="45"/>
    </location>
</feature>
<feature type="domain" description="Major facilitator superfamily (MFS) profile" evidence="6">
    <location>
        <begin position="117"/>
        <end position="558"/>
    </location>
</feature>
<dbReference type="GO" id="GO:0022857">
    <property type="term" value="F:transmembrane transporter activity"/>
    <property type="evidence" value="ECO:0007669"/>
    <property type="project" value="InterPro"/>
</dbReference>
<comment type="subcellular location">
    <subcellularLocation>
        <location evidence="1">Membrane</location>
        <topology evidence="1">Multi-pass membrane protein</topology>
    </subcellularLocation>
</comment>
<dbReference type="Proteomes" id="UP000762676">
    <property type="component" value="Unassembled WGS sequence"/>
</dbReference>
<feature type="transmembrane region" description="Helical" evidence="5">
    <location>
        <begin position="508"/>
        <end position="527"/>
    </location>
</feature>
<feature type="transmembrane region" description="Helical" evidence="5">
    <location>
        <begin position="474"/>
        <end position="496"/>
    </location>
</feature>
<organism evidence="7 8">
    <name type="scientific">Elysia marginata</name>
    <dbReference type="NCBI Taxonomy" id="1093978"/>
    <lineage>
        <taxon>Eukaryota</taxon>
        <taxon>Metazoa</taxon>
        <taxon>Spiralia</taxon>
        <taxon>Lophotrochozoa</taxon>
        <taxon>Mollusca</taxon>
        <taxon>Gastropoda</taxon>
        <taxon>Heterobranchia</taxon>
        <taxon>Euthyneura</taxon>
        <taxon>Panpulmonata</taxon>
        <taxon>Sacoglossa</taxon>
        <taxon>Placobranchoidea</taxon>
        <taxon>Plakobranchidae</taxon>
        <taxon>Elysia</taxon>
    </lineage>
</organism>
<feature type="transmembrane region" description="Helical" evidence="5">
    <location>
        <begin position="443"/>
        <end position="462"/>
    </location>
</feature>
<evidence type="ECO:0000313" key="8">
    <source>
        <dbReference type="Proteomes" id="UP000762676"/>
    </source>
</evidence>